<keyword evidence="1" id="KW-0175">Coiled coil</keyword>
<dbReference type="EMBL" id="JXTC01000004">
    <property type="protein sequence ID" value="POO02465.1"/>
    <property type="molecule type" value="Genomic_DNA"/>
</dbReference>
<feature type="region of interest" description="Disordered" evidence="2">
    <location>
        <begin position="89"/>
        <end position="219"/>
    </location>
</feature>
<reference evidence="4" key="1">
    <citation type="submission" date="2016-06" db="EMBL/GenBank/DDBJ databases">
        <title>Parallel loss of symbiosis genes in relatives of nitrogen-fixing non-legume Parasponia.</title>
        <authorList>
            <person name="Van Velzen R."/>
            <person name="Holmer R."/>
            <person name="Bu F."/>
            <person name="Rutten L."/>
            <person name="Van Zeijl A."/>
            <person name="Liu W."/>
            <person name="Santuari L."/>
            <person name="Cao Q."/>
            <person name="Sharma T."/>
            <person name="Shen D."/>
            <person name="Roswanjaya Y."/>
            <person name="Wardhani T."/>
            <person name="Kalhor M.S."/>
            <person name="Jansen J."/>
            <person name="Van den Hoogen J."/>
            <person name="Gungor B."/>
            <person name="Hartog M."/>
            <person name="Hontelez J."/>
            <person name="Verver J."/>
            <person name="Yang W.-C."/>
            <person name="Schijlen E."/>
            <person name="Repin R."/>
            <person name="Schilthuizen M."/>
            <person name="Schranz E."/>
            <person name="Heidstra R."/>
            <person name="Miyata K."/>
            <person name="Fedorova E."/>
            <person name="Kohlen W."/>
            <person name="Bisseling T."/>
            <person name="Smit S."/>
            <person name="Geurts R."/>
        </authorList>
    </citation>
    <scope>NUCLEOTIDE SEQUENCE [LARGE SCALE GENOMIC DNA]</scope>
    <source>
        <strain evidence="4">cv. RG33-2</strain>
    </source>
</reference>
<keyword evidence="4" id="KW-1185">Reference proteome</keyword>
<organism evidence="3 4">
    <name type="scientific">Trema orientale</name>
    <name type="common">Charcoal tree</name>
    <name type="synonym">Celtis orientalis</name>
    <dbReference type="NCBI Taxonomy" id="63057"/>
    <lineage>
        <taxon>Eukaryota</taxon>
        <taxon>Viridiplantae</taxon>
        <taxon>Streptophyta</taxon>
        <taxon>Embryophyta</taxon>
        <taxon>Tracheophyta</taxon>
        <taxon>Spermatophyta</taxon>
        <taxon>Magnoliopsida</taxon>
        <taxon>eudicotyledons</taxon>
        <taxon>Gunneridae</taxon>
        <taxon>Pentapetalae</taxon>
        <taxon>rosids</taxon>
        <taxon>fabids</taxon>
        <taxon>Rosales</taxon>
        <taxon>Cannabaceae</taxon>
        <taxon>Trema</taxon>
    </lineage>
</organism>
<accession>A0A2P5FXG4</accession>
<feature type="compositionally biased region" description="Low complexity" evidence="2">
    <location>
        <begin position="89"/>
        <end position="116"/>
    </location>
</feature>
<dbReference type="PANTHER" id="PTHR33701:SF2">
    <property type="entry name" value="TRANSMEMBRANE PROTEIN"/>
    <property type="match status" value="1"/>
</dbReference>
<dbReference type="AlphaFoldDB" id="A0A2P5FXG4"/>
<feature type="compositionally biased region" description="Basic and acidic residues" evidence="2">
    <location>
        <begin position="183"/>
        <end position="205"/>
    </location>
</feature>
<evidence type="ECO:0000313" key="3">
    <source>
        <dbReference type="EMBL" id="POO02465.1"/>
    </source>
</evidence>
<feature type="compositionally biased region" description="Polar residues" evidence="2">
    <location>
        <begin position="127"/>
        <end position="151"/>
    </location>
</feature>
<feature type="compositionally biased region" description="Polar residues" evidence="2">
    <location>
        <begin position="206"/>
        <end position="219"/>
    </location>
</feature>
<dbReference type="FunCoup" id="A0A2P5FXG4">
    <property type="interactions" value="205"/>
</dbReference>
<dbReference type="PANTHER" id="PTHR33701">
    <property type="entry name" value="TRANSMEMBRANE PROTEIN"/>
    <property type="match status" value="1"/>
</dbReference>
<evidence type="ECO:0000256" key="1">
    <source>
        <dbReference type="SAM" id="Coils"/>
    </source>
</evidence>
<dbReference type="STRING" id="63057.A0A2P5FXG4"/>
<dbReference type="InParanoid" id="A0A2P5FXG4"/>
<protein>
    <submittedName>
        <fullName evidence="3">Uncharacterized protein</fullName>
    </submittedName>
</protein>
<comment type="caution">
    <text evidence="3">The sequence shown here is derived from an EMBL/GenBank/DDBJ whole genome shotgun (WGS) entry which is preliminary data.</text>
</comment>
<name>A0A2P5FXG4_TREOI</name>
<sequence>MDNCEDDRKCSYKKMGGNDGWRTVECLRGRLLAERQASKIAKEEAECMGNKLIELENMLKEEIKLRNKAEKKLKKLKMKLQTLNISSVLVESEQSSSSEKSEVSCRSSTITSSSTTCPNDSEENESDCQLTNSVTSQESSHNVSVSETSTAKKNHESTIVENPVGHSAVPSSFEDLCDNPSQKYEDSNTHDTRYPPSQKSEDSNTHDNSSSDLRSSTAENEIDHEDYVDNSLALVPVSSPVAVAPKTIELKPVHENVAEVLDSLRYIREKIQSSMEIRRMVRVGPT</sequence>
<dbReference type="OrthoDB" id="1939750at2759"/>
<dbReference type="Proteomes" id="UP000237000">
    <property type="component" value="Unassembled WGS sequence"/>
</dbReference>
<gene>
    <name evidence="3" type="ORF">TorRG33x02_014490</name>
</gene>
<evidence type="ECO:0000256" key="2">
    <source>
        <dbReference type="SAM" id="MobiDB-lite"/>
    </source>
</evidence>
<evidence type="ECO:0000313" key="4">
    <source>
        <dbReference type="Proteomes" id="UP000237000"/>
    </source>
</evidence>
<proteinExistence type="predicted"/>
<feature type="coiled-coil region" evidence="1">
    <location>
        <begin position="52"/>
        <end position="86"/>
    </location>
</feature>